<evidence type="ECO:0000256" key="2">
    <source>
        <dbReference type="ARBA" id="ARBA00022730"/>
    </source>
</evidence>
<dbReference type="OrthoDB" id="9766163at2"/>
<reference evidence="7 8" key="1">
    <citation type="submission" date="2016-07" db="EMBL/GenBank/DDBJ databases">
        <title>Caryophanon tenue genome sequencing.</title>
        <authorList>
            <person name="Verma A."/>
            <person name="Pal Y."/>
            <person name="Krishnamurthi S."/>
        </authorList>
    </citation>
    <scope>NUCLEOTIDE SEQUENCE [LARGE SCALE GENOMIC DNA]</scope>
    <source>
        <strain evidence="7 8">DSM 14152</strain>
    </source>
</reference>
<dbReference type="Gene3D" id="1.10.8.50">
    <property type="match status" value="1"/>
</dbReference>
<keyword evidence="8" id="KW-1185">Reference proteome</keyword>
<evidence type="ECO:0000256" key="5">
    <source>
        <dbReference type="HAMAP-Rule" id="MF_00844"/>
    </source>
</evidence>
<dbReference type="Pfam" id="PF05670">
    <property type="entry name" value="NFACT-R_1"/>
    <property type="match status" value="1"/>
</dbReference>
<dbReference type="Gene3D" id="3.40.970.40">
    <property type="entry name" value="fibrinogen binding protein from staphylococcus aureus domain like"/>
    <property type="match status" value="1"/>
</dbReference>
<comment type="function">
    <text evidence="5">Key component of the ribosome quality control system (RQC), a ribosome-associated complex that mediates the extraction of incompletely synthesized nascent chains from stalled ribosomes and their subsequent degradation. RqcH recruits Ala-charged tRNA, and with RqcP directs the elongation of stalled nascent chains on 50S ribosomal subunits, leading to non-templated C-terminal alanine extensions (Ala tail). The Ala tail promotes nascent chain degradation. May add between 1 and at least 8 Ala residues. Binds to stalled 50S ribosomal subunits.</text>
</comment>
<dbReference type="Gene3D" id="2.30.310.10">
    <property type="entry name" value="ibrinogen binding protein from staphylococcus aureus domain"/>
    <property type="match status" value="1"/>
</dbReference>
<evidence type="ECO:0000256" key="3">
    <source>
        <dbReference type="ARBA" id="ARBA00022884"/>
    </source>
</evidence>
<dbReference type="InterPro" id="IPR043682">
    <property type="entry name" value="RqcH_bacterial"/>
</dbReference>
<evidence type="ECO:0000256" key="1">
    <source>
        <dbReference type="ARBA" id="ARBA00022555"/>
    </source>
</evidence>
<dbReference type="PANTHER" id="PTHR15239:SF6">
    <property type="entry name" value="RIBOSOME QUALITY CONTROL COMPLEX SUBUNIT NEMF"/>
    <property type="match status" value="1"/>
</dbReference>
<evidence type="ECO:0000313" key="8">
    <source>
        <dbReference type="Proteomes" id="UP000093199"/>
    </source>
</evidence>
<dbReference type="HAMAP" id="MF_00844_B">
    <property type="entry name" value="RqcH_B"/>
    <property type="match status" value="1"/>
</dbReference>
<keyword evidence="4 5" id="KW-0648">Protein biosynthesis</keyword>
<keyword evidence="1 5" id="KW-0820">tRNA-binding</keyword>
<dbReference type="AlphaFoldDB" id="A0A1C0YKA2"/>
<dbReference type="GO" id="GO:0072344">
    <property type="term" value="P:rescue of stalled ribosome"/>
    <property type="evidence" value="ECO:0007669"/>
    <property type="project" value="UniProtKB-UniRule"/>
</dbReference>
<proteinExistence type="inferred from homology"/>
<dbReference type="EMBL" id="MASJ01000003">
    <property type="protein sequence ID" value="OCS87615.1"/>
    <property type="molecule type" value="Genomic_DNA"/>
</dbReference>
<gene>
    <name evidence="5" type="primary">rqcH</name>
    <name evidence="7" type="ORF">A6M13_09940</name>
</gene>
<dbReference type="GO" id="GO:0043023">
    <property type="term" value="F:ribosomal large subunit binding"/>
    <property type="evidence" value="ECO:0007669"/>
    <property type="project" value="UniProtKB-UniRule"/>
</dbReference>
<name>A0A1C0YKA2_9BACL</name>
<comment type="similarity">
    <text evidence="5">Belongs to the NEMF family.</text>
</comment>
<evidence type="ECO:0000313" key="7">
    <source>
        <dbReference type="EMBL" id="OCS87615.1"/>
    </source>
</evidence>
<organism evidence="7 8">
    <name type="scientific">Caryophanon tenue</name>
    <dbReference type="NCBI Taxonomy" id="33978"/>
    <lineage>
        <taxon>Bacteria</taxon>
        <taxon>Bacillati</taxon>
        <taxon>Bacillota</taxon>
        <taxon>Bacilli</taxon>
        <taxon>Bacillales</taxon>
        <taxon>Caryophanaceae</taxon>
        <taxon>Caryophanon</taxon>
    </lineage>
</organism>
<protein>
    <recommendedName>
        <fullName evidence="5">Rqc2 homolog RqcH</fullName>
        <shortName evidence="5">RqcH</shortName>
    </recommendedName>
</protein>
<dbReference type="FunFam" id="2.30.310.10:FF:000004">
    <property type="entry name" value="Fibronectin-binding protein A"/>
    <property type="match status" value="1"/>
</dbReference>
<dbReference type="RefSeq" id="WP_066543280.1">
    <property type="nucleotide sequence ID" value="NZ_MASJ01000003.1"/>
</dbReference>
<evidence type="ECO:0000259" key="6">
    <source>
        <dbReference type="Pfam" id="PF05670"/>
    </source>
</evidence>
<comment type="caution">
    <text evidence="7">The sequence shown here is derived from an EMBL/GenBank/DDBJ whole genome shotgun (WGS) entry which is preliminary data.</text>
</comment>
<comment type="subunit">
    <text evidence="5">Associates with stalled 50S ribosomal subunits. Binds to RqcP.</text>
</comment>
<dbReference type="PANTHER" id="PTHR15239">
    <property type="entry name" value="NUCLEAR EXPORT MEDIATOR FACTOR NEMF"/>
    <property type="match status" value="1"/>
</dbReference>
<dbReference type="GO" id="GO:0019843">
    <property type="term" value="F:rRNA binding"/>
    <property type="evidence" value="ECO:0007669"/>
    <property type="project" value="UniProtKB-UniRule"/>
</dbReference>
<dbReference type="Proteomes" id="UP000093199">
    <property type="component" value="Unassembled WGS sequence"/>
</dbReference>
<evidence type="ECO:0000256" key="4">
    <source>
        <dbReference type="ARBA" id="ARBA00022917"/>
    </source>
</evidence>
<keyword evidence="5" id="KW-0175">Coiled coil</keyword>
<feature type="domain" description="NFACT RNA-binding" evidence="6">
    <location>
        <begin position="444"/>
        <end position="532"/>
    </location>
</feature>
<dbReference type="Pfam" id="PF05833">
    <property type="entry name" value="NFACT_N"/>
    <property type="match status" value="1"/>
</dbReference>
<dbReference type="InterPro" id="IPR051608">
    <property type="entry name" value="RQC_Subunit_NEMF"/>
</dbReference>
<dbReference type="STRING" id="33978.A6M13_09940"/>
<dbReference type="GO" id="GO:1990112">
    <property type="term" value="C:RQC complex"/>
    <property type="evidence" value="ECO:0007669"/>
    <property type="project" value="TreeGrafter"/>
</dbReference>
<dbReference type="InterPro" id="IPR008532">
    <property type="entry name" value="NFACT_RNA-bd"/>
</dbReference>
<sequence length="561" mass="63309">MAFDGLFTTAMTTELQKLVTGRITKIHQPNAQEILLHVRAGGTNYKLLYSIHSAYARVQLTNQSIENPAEPPMFCTLLRKHLEGGMIASITQDGTDRIITMEVNATNEIGDPVKRILSAEIMGRHSNILLIDCATNKIIDSLKHLPPAVNSYRTIMPGAAYIAPPAQQKENPYTIPINDVINFFARGREAKEVQQFFAGFSTLHAQEILHRIGDSDIVTAWQQFLTEIRDGATPSYYEIDGKISFSPTTLTHLPATATTFATLGELLDRVFFARAERDRVKQQAGDLERWLQNERDKLQLKVRKLEQDYARAEKLDTLQLYGELLMANIYSFSKGMKEVTVVNYYSEDGAQVTIPLNERKTPVENAQSYYTRYNKAKNALVRIQEQLDKTRDDIAYFDLLAQQVQHAAPSDIEEIREELAEQGYLRLRASKKKKKPTKPLPENFTSSTGIAISVGKNNKQNDFLTFKLAKRNETWLHTKDIPGSHVVIHSDAPDEQTLAEAAVLSAYFSKARESSAVPVDYTEVRHVKKPNGSKPGFVIYFEQKTLFVTPDEALVMQLKRA</sequence>
<accession>A0A1C0YKA2</accession>
<keyword evidence="2 5" id="KW-0699">rRNA-binding</keyword>
<keyword evidence="3 5" id="KW-0694">RNA-binding</keyword>
<dbReference type="GO" id="GO:0000049">
    <property type="term" value="F:tRNA binding"/>
    <property type="evidence" value="ECO:0007669"/>
    <property type="project" value="UniProtKB-UniRule"/>
</dbReference>
<feature type="coiled-coil region" evidence="5">
    <location>
        <begin position="288"/>
        <end position="315"/>
    </location>
</feature>